<dbReference type="FunFam" id="1.10.630.10:FF:000018">
    <property type="entry name" value="Cytochrome P450 monooxygenase"/>
    <property type="match status" value="1"/>
</dbReference>
<dbReference type="EMBL" id="CP029192">
    <property type="protein sequence ID" value="QES38341.1"/>
    <property type="molecule type" value="Genomic_DNA"/>
</dbReference>
<evidence type="ECO:0000256" key="2">
    <source>
        <dbReference type="ARBA" id="ARBA00022617"/>
    </source>
</evidence>
<keyword evidence="6 7" id="KW-0503">Monooxygenase</keyword>
<evidence type="ECO:0000256" key="1">
    <source>
        <dbReference type="ARBA" id="ARBA00010617"/>
    </source>
</evidence>
<dbReference type="OrthoDB" id="4133219at2"/>
<keyword evidence="2 7" id="KW-0349">Heme</keyword>
<evidence type="ECO:0000256" key="3">
    <source>
        <dbReference type="ARBA" id="ARBA00022723"/>
    </source>
</evidence>
<reference evidence="9 10" key="1">
    <citation type="submission" date="2018-05" db="EMBL/GenBank/DDBJ databases">
        <title>Streptomyces venezuelae.</title>
        <authorList>
            <person name="Kim W."/>
            <person name="Lee N."/>
            <person name="Cho B.-K."/>
        </authorList>
    </citation>
    <scope>NUCLEOTIDE SEQUENCE [LARGE SCALE GENOMIC DNA]</scope>
    <source>
        <strain evidence="9 10">ATCC 14584</strain>
    </source>
</reference>
<gene>
    <name evidence="9" type="ORF">DEJ48_37355</name>
</gene>
<dbReference type="InterPro" id="IPR036396">
    <property type="entry name" value="Cyt_P450_sf"/>
</dbReference>
<keyword evidence="5 7" id="KW-0408">Iron</keyword>
<keyword evidence="3 7" id="KW-0479">Metal-binding</keyword>
<dbReference type="PANTHER" id="PTHR46696">
    <property type="entry name" value="P450, PUTATIVE (EUROFUNG)-RELATED"/>
    <property type="match status" value="1"/>
</dbReference>
<dbReference type="Proteomes" id="UP000322927">
    <property type="component" value="Chromosome"/>
</dbReference>
<evidence type="ECO:0000256" key="7">
    <source>
        <dbReference type="RuleBase" id="RU000461"/>
    </source>
</evidence>
<dbReference type="Pfam" id="PF00067">
    <property type="entry name" value="p450"/>
    <property type="match status" value="1"/>
</dbReference>
<protein>
    <submittedName>
        <fullName evidence="9">Cytochrome P450</fullName>
    </submittedName>
</protein>
<organism evidence="9 10">
    <name type="scientific">Streptomyces venezuelae</name>
    <dbReference type="NCBI Taxonomy" id="54571"/>
    <lineage>
        <taxon>Bacteria</taxon>
        <taxon>Bacillati</taxon>
        <taxon>Actinomycetota</taxon>
        <taxon>Actinomycetes</taxon>
        <taxon>Kitasatosporales</taxon>
        <taxon>Streptomycetaceae</taxon>
        <taxon>Streptomyces</taxon>
    </lineage>
</organism>
<evidence type="ECO:0000256" key="4">
    <source>
        <dbReference type="ARBA" id="ARBA00023002"/>
    </source>
</evidence>
<feature type="region of interest" description="Disordered" evidence="8">
    <location>
        <begin position="1"/>
        <end position="23"/>
    </location>
</feature>
<keyword evidence="4 7" id="KW-0560">Oxidoreductase</keyword>
<dbReference type="CDD" id="cd11032">
    <property type="entry name" value="P450_EryK-like"/>
    <property type="match status" value="1"/>
</dbReference>
<dbReference type="InterPro" id="IPR002397">
    <property type="entry name" value="Cyt_P450_B"/>
</dbReference>
<accession>A0A5P2CAF9</accession>
<dbReference type="PRINTS" id="PR00359">
    <property type="entry name" value="BP450"/>
</dbReference>
<dbReference type="PANTHER" id="PTHR46696:SF4">
    <property type="entry name" value="BIOTIN BIOSYNTHESIS CYTOCHROME P450"/>
    <property type="match status" value="1"/>
</dbReference>
<proteinExistence type="inferred from homology"/>
<dbReference type="PROSITE" id="PS00086">
    <property type="entry name" value="CYTOCHROME_P450"/>
    <property type="match status" value="1"/>
</dbReference>
<dbReference type="SUPFAM" id="SSF48264">
    <property type="entry name" value="Cytochrome P450"/>
    <property type="match status" value="1"/>
</dbReference>
<dbReference type="Gene3D" id="1.10.630.10">
    <property type="entry name" value="Cytochrome P450"/>
    <property type="match status" value="1"/>
</dbReference>
<evidence type="ECO:0000256" key="5">
    <source>
        <dbReference type="ARBA" id="ARBA00023004"/>
    </source>
</evidence>
<comment type="similarity">
    <text evidence="1 7">Belongs to the cytochrome P450 family.</text>
</comment>
<name>A0A5P2CAF9_STRVZ</name>
<feature type="compositionally biased region" description="Polar residues" evidence="8">
    <location>
        <begin position="1"/>
        <end position="11"/>
    </location>
</feature>
<dbReference type="InterPro" id="IPR001128">
    <property type="entry name" value="Cyt_P450"/>
</dbReference>
<evidence type="ECO:0000313" key="9">
    <source>
        <dbReference type="EMBL" id="QES38341.1"/>
    </source>
</evidence>
<evidence type="ECO:0000313" key="10">
    <source>
        <dbReference type="Proteomes" id="UP000322927"/>
    </source>
</evidence>
<dbReference type="GO" id="GO:0008395">
    <property type="term" value="F:steroid hydroxylase activity"/>
    <property type="evidence" value="ECO:0007669"/>
    <property type="project" value="TreeGrafter"/>
</dbReference>
<dbReference type="GO" id="GO:0005506">
    <property type="term" value="F:iron ion binding"/>
    <property type="evidence" value="ECO:0007669"/>
    <property type="project" value="InterPro"/>
</dbReference>
<dbReference type="AlphaFoldDB" id="A0A5P2CAF9"/>
<evidence type="ECO:0000256" key="6">
    <source>
        <dbReference type="ARBA" id="ARBA00023033"/>
    </source>
</evidence>
<sequence>MGSGPMTETVTSPPPGSEDGGRPLREWLARNRRENPVHWDEATRSCQVFGFAETQQMLKDPQTFSSDFGRLVPPPTGEAATTADGRPVPNLLEGHLSVTDPPRHSKLRKLVAQALTPRAVLALEGKITEITSGLLDAMAGRDEVEMVTGFFNPLPVTVIAELLGVPASDHAMFRSWADDLVAANHDASAVDAERLKVPENMNALLLEMQDYILDHAAHRRRRPSDDVLSRLVAAEVDGERLSESEVFTITLMMLLAGHISTTLLLGNSLVCLDENPTALAALREDPAAVPGALEEVLRYSPPAPLAYRLTTRDTTLGGVDIPADVMVASWVLSANHDERQFTDPETFDITRSPNPHLSFGHGVHFCIGAPLGRMEARIALGMFLERCADLRFAEPPVPYTSPTVLGSKRMVLSSPVA</sequence>
<dbReference type="GO" id="GO:0036199">
    <property type="term" value="F:cholest-4-en-3-one 26-monooxygenase activity"/>
    <property type="evidence" value="ECO:0007669"/>
    <property type="project" value="TreeGrafter"/>
</dbReference>
<evidence type="ECO:0000256" key="8">
    <source>
        <dbReference type="SAM" id="MobiDB-lite"/>
    </source>
</evidence>
<dbReference type="GO" id="GO:0006707">
    <property type="term" value="P:cholesterol catabolic process"/>
    <property type="evidence" value="ECO:0007669"/>
    <property type="project" value="TreeGrafter"/>
</dbReference>
<dbReference type="GO" id="GO:0020037">
    <property type="term" value="F:heme binding"/>
    <property type="evidence" value="ECO:0007669"/>
    <property type="project" value="InterPro"/>
</dbReference>
<dbReference type="InterPro" id="IPR017972">
    <property type="entry name" value="Cyt_P450_CS"/>
</dbReference>